<keyword evidence="3 6" id="KW-0238">DNA-binding</keyword>
<evidence type="ECO:0000313" key="11">
    <source>
        <dbReference type="Proteomes" id="UP001497382"/>
    </source>
</evidence>
<evidence type="ECO:0000259" key="9">
    <source>
        <dbReference type="PROSITE" id="PS50071"/>
    </source>
</evidence>
<protein>
    <recommendedName>
        <fullName evidence="9">Homeobox domain-containing protein</fullName>
    </recommendedName>
</protein>
<dbReference type="GO" id="GO:0000977">
    <property type="term" value="F:RNA polymerase II transcription regulatory region sequence-specific DNA binding"/>
    <property type="evidence" value="ECO:0007669"/>
    <property type="project" value="TreeGrafter"/>
</dbReference>
<evidence type="ECO:0000256" key="5">
    <source>
        <dbReference type="ARBA" id="ARBA00023242"/>
    </source>
</evidence>
<dbReference type="Gene3D" id="1.10.10.60">
    <property type="entry name" value="Homeodomain-like"/>
    <property type="match status" value="1"/>
</dbReference>
<keyword evidence="11" id="KW-1185">Reference proteome</keyword>
<dbReference type="PANTHER" id="PTHR24329">
    <property type="entry name" value="HOMEOBOX PROTEIN ARISTALESS"/>
    <property type="match status" value="1"/>
</dbReference>
<feature type="domain" description="Homeobox" evidence="9">
    <location>
        <begin position="59"/>
        <end position="120"/>
    </location>
</feature>
<feature type="DNA-binding region" description="Homeobox" evidence="6">
    <location>
        <begin position="61"/>
        <end position="121"/>
    </location>
</feature>
<dbReference type="Pfam" id="PF00046">
    <property type="entry name" value="Homeodomain"/>
    <property type="match status" value="1"/>
</dbReference>
<evidence type="ECO:0000256" key="2">
    <source>
        <dbReference type="ARBA" id="ARBA00022473"/>
    </source>
</evidence>
<dbReference type="FunFam" id="1.10.10.60:FF:000102">
    <property type="entry name" value="Aristaless related homeobox"/>
    <property type="match status" value="1"/>
</dbReference>
<dbReference type="EMBL" id="CAXIEN010000250">
    <property type="protein sequence ID" value="CAL1289499.1"/>
    <property type="molecule type" value="Genomic_DNA"/>
</dbReference>
<dbReference type="InterPro" id="IPR050649">
    <property type="entry name" value="Paired_Homeobox_TFs"/>
</dbReference>
<evidence type="ECO:0000256" key="4">
    <source>
        <dbReference type="ARBA" id="ARBA00023155"/>
    </source>
</evidence>
<dbReference type="AlphaFoldDB" id="A0AAV2B1U0"/>
<feature type="region of interest" description="Disordered" evidence="8">
    <location>
        <begin position="1"/>
        <end position="65"/>
    </location>
</feature>
<proteinExistence type="predicted"/>
<evidence type="ECO:0000256" key="8">
    <source>
        <dbReference type="SAM" id="MobiDB-lite"/>
    </source>
</evidence>
<comment type="caution">
    <text evidence="10">The sequence shown here is derived from an EMBL/GenBank/DDBJ whole genome shotgun (WGS) entry which is preliminary data.</text>
</comment>
<keyword evidence="4 6" id="KW-0371">Homeobox</keyword>
<dbReference type="PANTHER" id="PTHR24329:SF570">
    <property type="entry name" value="HOMEOBRAIN"/>
    <property type="match status" value="1"/>
</dbReference>
<feature type="compositionally biased region" description="Low complexity" evidence="8">
    <location>
        <begin position="305"/>
        <end position="319"/>
    </location>
</feature>
<feature type="region of interest" description="Disordered" evidence="8">
    <location>
        <begin position="300"/>
        <end position="319"/>
    </location>
</feature>
<sequence>MVHRQDRSSLSDLGVLQEESPSAPSSAEQGDAQTRGPLHPLESTEDGDGTNGGGSDKPRKIRRSRTTFTTYQLHQLERAFEKTQYPDVFTREELAMRLDLSEARVQVVWFQNRRAKWRKREKAMGRDSPNLPSGVDLLMGPRTDLPPLYPNSGPHLHSGMHMPPTDHHLWPLPTSLQSPLGLSHILNFNSNTNPGLGPPGFLGHHHAPSWPKAVTPLSSALLSVYMLSSAAAASASTSSSTTAPSVTSFAHHHGLSTAKSSFLSQPHLQPAFLGMDSGSLMKSIDPGRSSLDILRLKAKEHALDRSSSPSSVSRPASSS</sequence>
<dbReference type="InterPro" id="IPR001356">
    <property type="entry name" value="HD"/>
</dbReference>
<dbReference type="CDD" id="cd00086">
    <property type="entry name" value="homeodomain"/>
    <property type="match status" value="1"/>
</dbReference>
<dbReference type="GO" id="GO:0000981">
    <property type="term" value="F:DNA-binding transcription factor activity, RNA polymerase II-specific"/>
    <property type="evidence" value="ECO:0007669"/>
    <property type="project" value="TreeGrafter"/>
</dbReference>
<accession>A0AAV2B1U0</accession>
<organism evidence="10 11">
    <name type="scientific">Larinioides sclopetarius</name>
    <dbReference type="NCBI Taxonomy" id="280406"/>
    <lineage>
        <taxon>Eukaryota</taxon>
        <taxon>Metazoa</taxon>
        <taxon>Ecdysozoa</taxon>
        <taxon>Arthropoda</taxon>
        <taxon>Chelicerata</taxon>
        <taxon>Arachnida</taxon>
        <taxon>Araneae</taxon>
        <taxon>Araneomorphae</taxon>
        <taxon>Entelegynae</taxon>
        <taxon>Araneoidea</taxon>
        <taxon>Araneidae</taxon>
        <taxon>Larinioides</taxon>
    </lineage>
</organism>
<gene>
    <name evidence="10" type="ORF">LARSCL_LOCUS15977</name>
</gene>
<dbReference type="SMART" id="SM00389">
    <property type="entry name" value="HOX"/>
    <property type="match status" value="1"/>
</dbReference>
<feature type="compositionally biased region" description="Low complexity" evidence="8">
    <location>
        <begin position="18"/>
        <end position="28"/>
    </location>
</feature>
<evidence type="ECO:0000313" key="10">
    <source>
        <dbReference type="EMBL" id="CAL1289499.1"/>
    </source>
</evidence>
<dbReference type="SUPFAM" id="SSF46689">
    <property type="entry name" value="Homeodomain-like"/>
    <property type="match status" value="1"/>
</dbReference>
<keyword evidence="5 6" id="KW-0539">Nucleus</keyword>
<evidence type="ECO:0000256" key="3">
    <source>
        <dbReference type="ARBA" id="ARBA00023125"/>
    </source>
</evidence>
<dbReference type="PROSITE" id="PS50071">
    <property type="entry name" value="HOMEOBOX_2"/>
    <property type="match status" value="1"/>
</dbReference>
<evidence type="ECO:0000256" key="1">
    <source>
        <dbReference type="ARBA" id="ARBA00004123"/>
    </source>
</evidence>
<evidence type="ECO:0000256" key="6">
    <source>
        <dbReference type="PROSITE-ProRule" id="PRU00108"/>
    </source>
</evidence>
<dbReference type="InterPro" id="IPR009057">
    <property type="entry name" value="Homeodomain-like_sf"/>
</dbReference>
<keyword evidence="2" id="KW-0217">Developmental protein</keyword>
<name>A0AAV2B1U0_9ARAC</name>
<evidence type="ECO:0000256" key="7">
    <source>
        <dbReference type="RuleBase" id="RU000682"/>
    </source>
</evidence>
<reference evidence="10 11" key="1">
    <citation type="submission" date="2024-04" db="EMBL/GenBank/DDBJ databases">
        <authorList>
            <person name="Rising A."/>
            <person name="Reimegard J."/>
            <person name="Sonavane S."/>
            <person name="Akerstrom W."/>
            <person name="Nylinder S."/>
            <person name="Hedman E."/>
            <person name="Kallberg Y."/>
        </authorList>
    </citation>
    <scope>NUCLEOTIDE SEQUENCE [LARGE SCALE GENOMIC DNA]</scope>
</reference>
<dbReference type="GO" id="GO:0005634">
    <property type="term" value="C:nucleus"/>
    <property type="evidence" value="ECO:0007669"/>
    <property type="project" value="UniProtKB-SubCell"/>
</dbReference>
<dbReference type="Proteomes" id="UP001497382">
    <property type="component" value="Unassembled WGS sequence"/>
</dbReference>
<comment type="subcellular location">
    <subcellularLocation>
        <location evidence="1 6 7">Nucleus</location>
    </subcellularLocation>
</comment>